<protein>
    <recommendedName>
        <fullName evidence="5">Secreted protein</fullName>
    </recommendedName>
</protein>
<proteinExistence type="predicted"/>
<organism evidence="3 4">
    <name type="scientific">Yarrowia lipolytica</name>
    <name type="common">Candida lipolytica</name>
    <dbReference type="NCBI Taxonomy" id="4952"/>
    <lineage>
        <taxon>Eukaryota</taxon>
        <taxon>Fungi</taxon>
        <taxon>Dikarya</taxon>
        <taxon>Ascomycota</taxon>
        <taxon>Saccharomycotina</taxon>
        <taxon>Dipodascomycetes</taxon>
        <taxon>Dipodascales</taxon>
        <taxon>Dipodascales incertae sedis</taxon>
        <taxon>Yarrowia</taxon>
    </lineage>
</organism>
<evidence type="ECO:0008006" key="5">
    <source>
        <dbReference type="Google" id="ProtNLM"/>
    </source>
</evidence>
<dbReference type="EMBL" id="KZ857331">
    <property type="protein sequence ID" value="RDW26959.1"/>
    <property type="molecule type" value="Genomic_DNA"/>
</dbReference>
<feature type="region of interest" description="Disordered" evidence="1">
    <location>
        <begin position="27"/>
        <end position="47"/>
    </location>
</feature>
<dbReference type="AlphaFoldDB" id="A0A371C9I1"/>
<sequence length="87" mass="9815">MMVLFASFLACFFPLLLRLFRSSFCSPTSYNPNSRPEQDTRNMHQRSRGSLYHYPSSLATDVDAKHGHGLTAGYRYPVGEVHCCPAT</sequence>
<feature type="chain" id="PRO_5016902567" description="Secreted protein" evidence="2">
    <location>
        <begin position="26"/>
        <end position="87"/>
    </location>
</feature>
<dbReference type="Proteomes" id="UP000256601">
    <property type="component" value="Unassembled WGS sequence"/>
</dbReference>
<reference evidence="3 4" key="1">
    <citation type="submission" date="2018-07" db="EMBL/GenBank/DDBJ databases">
        <title>Draft Genome Assemblies for Five Robust Yarrowia lipolytica Strains Exhibiting High Lipid Production and Pentose Sugar Utilization and Sugar Alcohol Secretion from Undetoxified Lignocellulosic Biomass Hydrolysates.</title>
        <authorList>
            <consortium name="DOE Joint Genome Institute"/>
            <person name="Walker C."/>
            <person name="Ryu S."/>
            <person name="Na H."/>
            <person name="Zane M."/>
            <person name="LaButti K."/>
            <person name="Lipzen A."/>
            <person name="Haridas S."/>
            <person name="Barry K."/>
            <person name="Grigoriev I.V."/>
            <person name="Quarterman J."/>
            <person name="Slininger P."/>
            <person name="Dien B."/>
            <person name="Trinh C.T."/>
        </authorList>
    </citation>
    <scope>NUCLEOTIDE SEQUENCE [LARGE SCALE GENOMIC DNA]</scope>
    <source>
        <strain evidence="3 4">YB392</strain>
    </source>
</reference>
<accession>A0A371C9I1</accession>
<name>A0A371C9I1_YARLL</name>
<evidence type="ECO:0000313" key="3">
    <source>
        <dbReference type="EMBL" id="RDW26959.1"/>
    </source>
</evidence>
<evidence type="ECO:0000256" key="2">
    <source>
        <dbReference type="SAM" id="SignalP"/>
    </source>
</evidence>
<gene>
    <name evidence="3" type="ORF">B0I71DRAFT_129966</name>
</gene>
<feature type="signal peptide" evidence="2">
    <location>
        <begin position="1"/>
        <end position="25"/>
    </location>
</feature>
<evidence type="ECO:0000313" key="4">
    <source>
        <dbReference type="Proteomes" id="UP000256601"/>
    </source>
</evidence>
<keyword evidence="2" id="KW-0732">Signal</keyword>
<evidence type="ECO:0000256" key="1">
    <source>
        <dbReference type="SAM" id="MobiDB-lite"/>
    </source>
</evidence>